<evidence type="ECO:0000256" key="1">
    <source>
        <dbReference type="SAM" id="Phobius"/>
    </source>
</evidence>
<keyword evidence="1" id="KW-0472">Membrane</keyword>
<dbReference type="RefSeq" id="WP_234655670.1">
    <property type="nucleotide sequence ID" value="NZ_CP094997.1"/>
</dbReference>
<comment type="caution">
    <text evidence="2">The sequence shown here is derived from an EMBL/GenBank/DDBJ whole genome shotgun (WGS) entry which is preliminary data.</text>
</comment>
<dbReference type="Proteomes" id="UP001139000">
    <property type="component" value="Unassembled WGS sequence"/>
</dbReference>
<dbReference type="AlphaFoldDB" id="A0A9X1PLR7"/>
<evidence type="ECO:0000313" key="2">
    <source>
        <dbReference type="EMBL" id="MCF0062569.1"/>
    </source>
</evidence>
<reference evidence="2" key="1">
    <citation type="submission" date="2021-12" db="EMBL/GenBank/DDBJ databases">
        <title>Novel species in genus Dyadobacter.</title>
        <authorList>
            <person name="Ma C."/>
        </authorList>
    </citation>
    <scope>NUCLEOTIDE SEQUENCE</scope>
    <source>
        <strain evidence="2">LJ419</strain>
    </source>
</reference>
<protein>
    <submittedName>
        <fullName evidence="2">Uncharacterized protein</fullName>
    </submittedName>
</protein>
<keyword evidence="1" id="KW-1133">Transmembrane helix</keyword>
<dbReference type="EMBL" id="JAJTTC010000002">
    <property type="protein sequence ID" value="MCF0062569.1"/>
    <property type="molecule type" value="Genomic_DNA"/>
</dbReference>
<organism evidence="2 3">
    <name type="scientific">Dyadobacter chenwenxiniae</name>
    <dbReference type="NCBI Taxonomy" id="2906456"/>
    <lineage>
        <taxon>Bacteria</taxon>
        <taxon>Pseudomonadati</taxon>
        <taxon>Bacteroidota</taxon>
        <taxon>Cytophagia</taxon>
        <taxon>Cytophagales</taxon>
        <taxon>Spirosomataceae</taxon>
        <taxon>Dyadobacter</taxon>
    </lineage>
</organism>
<sequence length="371" mass="40319">MKAIAVLILLMLCMRVLWVPINIVNLIPFVKKAFPFVLFVIFLGCFACKKKQRPKVEPISPDVYVSILNTGLPYAQYWKNGEIIDLSTPNSFPHARAIFGVGKDLYVVGQASLRNDLYATIVGQYWKNGIVANVESSISAKELVDIVVSDRNVYIAGSGRNSMKNIEATYWKNGVAVRLDEADQRPSEARGIFVAGNDVYIAGSLTRENDVAVYWKNGAVVNLGDPGRTSHASSIAVSGKDVFVAGSENVNFYARARYWKNGVGTFLTDGSEYGSVVKDIAVSGSDVYCVGNVLYSDNTSAAVLWKNGMPQILPMGVSASSIFVFNNDVYVAGEGFESPLRFALYWKNGVPVKLTSGSKGASASSIFVKNP</sequence>
<feature type="transmembrane region" description="Helical" evidence="1">
    <location>
        <begin position="7"/>
        <end position="27"/>
    </location>
</feature>
<keyword evidence="1" id="KW-0812">Transmembrane</keyword>
<keyword evidence="3" id="KW-1185">Reference proteome</keyword>
<accession>A0A9X1PLR7</accession>
<gene>
    <name evidence="2" type="ORF">LXM26_13770</name>
</gene>
<proteinExistence type="predicted"/>
<evidence type="ECO:0000313" key="3">
    <source>
        <dbReference type="Proteomes" id="UP001139000"/>
    </source>
</evidence>
<name>A0A9X1PLR7_9BACT</name>